<keyword evidence="1" id="KW-1133">Transmembrane helix</keyword>
<keyword evidence="1" id="KW-0472">Membrane</keyword>
<feature type="transmembrane region" description="Helical" evidence="1">
    <location>
        <begin position="6"/>
        <end position="25"/>
    </location>
</feature>
<proteinExistence type="predicted"/>
<name>A0A1W1EJF5_9ZZZZ</name>
<accession>A0A1W1EJF5</accession>
<evidence type="ECO:0000256" key="1">
    <source>
        <dbReference type="SAM" id="Phobius"/>
    </source>
</evidence>
<gene>
    <name evidence="2" type="ORF">MNB_SV-15-60</name>
</gene>
<dbReference type="EMBL" id="FRYL01000023">
    <property type="protein sequence ID" value="SHO81008.1"/>
    <property type="molecule type" value="Genomic_DNA"/>
</dbReference>
<reference evidence="2" key="1">
    <citation type="submission" date="2016-10" db="EMBL/GenBank/DDBJ databases">
        <authorList>
            <person name="de Groot N.N."/>
        </authorList>
    </citation>
    <scope>NUCLEOTIDE SEQUENCE</scope>
</reference>
<evidence type="ECO:0000313" key="2">
    <source>
        <dbReference type="EMBL" id="SHO81008.1"/>
    </source>
</evidence>
<keyword evidence="1" id="KW-0812">Transmembrane</keyword>
<protein>
    <submittedName>
        <fullName evidence="2">Uncharacterized protein</fullName>
    </submittedName>
</protein>
<organism evidence="2">
    <name type="scientific">hydrothermal vent metagenome</name>
    <dbReference type="NCBI Taxonomy" id="652676"/>
    <lineage>
        <taxon>unclassified sequences</taxon>
        <taxon>metagenomes</taxon>
        <taxon>ecological metagenomes</taxon>
    </lineage>
</organism>
<sequence length="134" mass="15701">MNIEEYKFEIILASSFLLMIMTFIYKSTSYATMQTSTIERRVDNQEISRVIALKELWGDKKLTKKVDSIKQGIAQTKIKEFRNSSKKLRALFQDLSINELNRVVKKVTNLAISIVKFNIKNSNGKYRVELRCKW</sequence>
<dbReference type="AlphaFoldDB" id="A0A1W1EJF5"/>